<dbReference type="InterPro" id="IPR052772">
    <property type="entry name" value="Endo/PolyKinase_Domain-Protein"/>
</dbReference>
<feature type="region of interest" description="Disordered" evidence="1">
    <location>
        <begin position="334"/>
        <end position="385"/>
    </location>
</feature>
<dbReference type="InterPro" id="IPR058864">
    <property type="entry name" value="UBA_10"/>
</dbReference>
<accession>A0A2V1DJF7</accession>
<dbReference type="SUPFAM" id="SSF160443">
    <property type="entry name" value="SMR domain-like"/>
    <property type="match status" value="1"/>
</dbReference>
<feature type="compositionally biased region" description="Basic residues" evidence="1">
    <location>
        <begin position="198"/>
        <end position="210"/>
    </location>
</feature>
<proteinExistence type="predicted"/>
<dbReference type="AlphaFoldDB" id="A0A2V1DJF7"/>
<evidence type="ECO:0000313" key="4">
    <source>
        <dbReference type="Proteomes" id="UP000244855"/>
    </source>
</evidence>
<dbReference type="PANTHER" id="PTHR46535:SF1">
    <property type="entry name" value="NEDD4-BINDING PROTEIN 2"/>
    <property type="match status" value="1"/>
</dbReference>
<dbReference type="SMART" id="SM01162">
    <property type="entry name" value="DUF1771"/>
    <property type="match status" value="1"/>
</dbReference>
<dbReference type="STRING" id="97972.A0A2V1DJF7"/>
<dbReference type="PROSITE" id="PS50828">
    <property type="entry name" value="SMR"/>
    <property type="match status" value="1"/>
</dbReference>
<feature type="compositionally biased region" description="Polar residues" evidence="1">
    <location>
        <begin position="104"/>
        <end position="113"/>
    </location>
</feature>
<name>A0A2V1DJF7_9PLEO</name>
<dbReference type="PANTHER" id="PTHR46535">
    <property type="entry name" value="NEDD4-BINDING PROTEIN 2"/>
    <property type="match status" value="1"/>
</dbReference>
<feature type="region of interest" description="Disordered" evidence="1">
    <location>
        <begin position="56"/>
        <end position="118"/>
    </location>
</feature>
<dbReference type="GO" id="GO:0005634">
    <property type="term" value="C:nucleus"/>
    <property type="evidence" value="ECO:0007669"/>
    <property type="project" value="TreeGrafter"/>
</dbReference>
<gene>
    <name evidence="3" type="ORF">DM02DRAFT_596320</name>
</gene>
<dbReference type="Proteomes" id="UP000244855">
    <property type="component" value="Unassembled WGS sequence"/>
</dbReference>
<dbReference type="GO" id="GO:0004519">
    <property type="term" value="F:endonuclease activity"/>
    <property type="evidence" value="ECO:0007669"/>
    <property type="project" value="TreeGrafter"/>
</dbReference>
<evidence type="ECO:0000259" key="2">
    <source>
        <dbReference type="PROSITE" id="PS50828"/>
    </source>
</evidence>
<evidence type="ECO:0000313" key="3">
    <source>
        <dbReference type="EMBL" id="PVH98208.1"/>
    </source>
</evidence>
<feature type="compositionally biased region" description="Pro residues" evidence="1">
    <location>
        <begin position="363"/>
        <end position="377"/>
    </location>
</feature>
<dbReference type="EMBL" id="KZ805418">
    <property type="protein sequence ID" value="PVH98208.1"/>
    <property type="molecule type" value="Genomic_DNA"/>
</dbReference>
<dbReference type="Gene3D" id="3.30.1370.110">
    <property type="match status" value="1"/>
</dbReference>
<reference evidence="3 4" key="1">
    <citation type="journal article" date="2018" name="Sci. Rep.">
        <title>Comparative genomics provides insights into the lifestyle and reveals functional heterogeneity of dark septate endophytic fungi.</title>
        <authorList>
            <person name="Knapp D.G."/>
            <person name="Nemeth J.B."/>
            <person name="Barry K."/>
            <person name="Hainaut M."/>
            <person name="Henrissat B."/>
            <person name="Johnson J."/>
            <person name="Kuo A."/>
            <person name="Lim J.H.P."/>
            <person name="Lipzen A."/>
            <person name="Nolan M."/>
            <person name="Ohm R.A."/>
            <person name="Tamas L."/>
            <person name="Grigoriev I.V."/>
            <person name="Spatafora J.W."/>
            <person name="Nagy L.G."/>
            <person name="Kovacs G.M."/>
        </authorList>
    </citation>
    <scope>NUCLEOTIDE SEQUENCE [LARGE SCALE GENOMIC DNA]</scope>
    <source>
        <strain evidence="3 4">DSE2036</strain>
    </source>
</reference>
<feature type="region of interest" description="Disordered" evidence="1">
    <location>
        <begin position="197"/>
        <end position="216"/>
    </location>
</feature>
<dbReference type="CDD" id="cd14279">
    <property type="entry name" value="CUE"/>
    <property type="match status" value="1"/>
</dbReference>
<feature type="compositionally biased region" description="Low complexity" evidence="1">
    <location>
        <begin position="334"/>
        <end position="362"/>
    </location>
</feature>
<organism evidence="3 4">
    <name type="scientific">Periconia macrospinosa</name>
    <dbReference type="NCBI Taxonomy" id="97972"/>
    <lineage>
        <taxon>Eukaryota</taxon>
        <taxon>Fungi</taxon>
        <taxon>Dikarya</taxon>
        <taxon>Ascomycota</taxon>
        <taxon>Pezizomycotina</taxon>
        <taxon>Dothideomycetes</taxon>
        <taxon>Pleosporomycetidae</taxon>
        <taxon>Pleosporales</taxon>
        <taxon>Massarineae</taxon>
        <taxon>Periconiaceae</taxon>
        <taxon>Periconia</taxon>
    </lineage>
</organism>
<dbReference type="InterPro" id="IPR002625">
    <property type="entry name" value="Smr_dom"/>
</dbReference>
<dbReference type="InterPro" id="IPR013899">
    <property type="entry name" value="DUF1771"/>
</dbReference>
<sequence>MADPLSNLEKEYCPPLDPALIHALYFDYNEQPDGIETLRTVLDGFKQAAAAEQLTDFDPSGSSGAPLQAEADDHNTNTNSWASQTTETDDTGLSAELGSLSIGRRTNSGSEDSWTGGYYKDTEHFDTPTKEILLAETFPSLRLQLVTYTLKKCGNDLSRATDELLNHVYLEDAQSSPGEESTPRGIDAFAEEFNVSSRSKKGKRRNKNGKKVLYNTNSAIPGTDTYSAPPTNRWNNAEQDVDFIASKTNLPTKAITSLYHKNGAALAPTITALIQKDTAAHEKQEPHASHIQSAIDLTSDFPTLSFPHALSLIRLTDPSTANAHQLAKSLFTPISPTSPSSPTHPIIPQYTPLNLSSTSTSPPQSPSPPLPSLPPTLTPHTTTSLTTTRAQAFTSATHAYRKGRSDPLMRAAAGYYSQLGRDANALLRASRAADTDALVASQSSPTVLDLHGASVADAVRIAKAATTAWWDALGERRIPGGGRDAVGPEGFRVVTGVGRHSQGGRGKLGPEVSRALIRDGWRVVVGVGEVRVLGVARRR</sequence>
<dbReference type="SMART" id="SM00463">
    <property type="entry name" value="SMR"/>
    <property type="match status" value="1"/>
</dbReference>
<dbReference type="Pfam" id="PF26286">
    <property type="entry name" value="UBA_10"/>
    <property type="match status" value="1"/>
</dbReference>
<protein>
    <recommendedName>
        <fullName evidence="2">Smr domain-containing protein</fullName>
    </recommendedName>
</protein>
<feature type="domain" description="Smr" evidence="2">
    <location>
        <begin position="448"/>
        <end position="539"/>
    </location>
</feature>
<dbReference type="InterPro" id="IPR036063">
    <property type="entry name" value="Smr_dom_sf"/>
</dbReference>
<dbReference type="OrthoDB" id="443981at2759"/>
<feature type="compositionally biased region" description="Polar residues" evidence="1">
    <location>
        <begin position="76"/>
        <end position="86"/>
    </location>
</feature>
<keyword evidence="4" id="KW-1185">Reference proteome</keyword>
<evidence type="ECO:0000256" key="1">
    <source>
        <dbReference type="SAM" id="MobiDB-lite"/>
    </source>
</evidence>